<evidence type="ECO:0000256" key="2">
    <source>
        <dbReference type="ARBA" id="ARBA00023012"/>
    </source>
</evidence>
<dbReference type="SMART" id="SM01043">
    <property type="entry name" value="BTAD"/>
    <property type="match status" value="1"/>
</dbReference>
<keyword evidence="10" id="KW-1185">Reference proteome</keyword>
<dbReference type="Gene3D" id="1.10.10.10">
    <property type="entry name" value="Winged helix-like DNA-binding domain superfamily/Winged helix DNA-binding domain"/>
    <property type="match status" value="1"/>
</dbReference>
<evidence type="ECO:0000256" key="3">
    <source>
        <dbReference type="ARBA" id="ARBA00023015"/>
    </source>
</evidence>
<comment type="similarity">
    <text evidence="1">Belongs to the AfsR/DnrI/RedD regulatory family.</text>
</comment>
<dbReference type="InterPro" id="IPR011990">
    <property type="entry name" value="TPR-like_helical_dom_sf"/>
</dbReference>
<dbReference type="InterPro" id="IPR036388">
    <property type="entry name" value="WH-like_DNA-bd_sf"/>
</dbReference>
<feature type="region of interest" description="Disordered" evidence="7">
    <location>
        <begin position="239"/>
        <end position="319"/>
    </location>
</feature>
<proteinExistence type="inferred from homology"/>
<dbReference type="SUPFAM" id="SSF46894">
    <property type="entry name" value="C-terminal effector domain of the bipartite response regulators"/>
    <property type="match status" value="1"/>
</dbReference>
<dbReference type="Pfam" id="PF03704">
    <property type="entry name" value="BTAD"/>
    <property type="match status" value="1"/>
</dbReference>
<evidence type="ECO:0000256" key="4">
    <source>
        <dbReference type="ARBA" id="ARBA00023125"/>
    </source>
</evidence>
<dbReference type="FunFam" id="1.25.40.10:FF:000222">
    <property type="entry name" value="SARP family transcriptional regulator"/>
    <property type="match status" value="1"/>
</dbReference>
<evidence type="ECO:0000259" key="8">
    <source>
        <dbReference type="PROSITE" id="PS51755"/>
    </source>
</evidence>
<dbReference type="InterPro" id="IPR016032">
    <property type="entry name" value="Sig_transdc_resp-reg_C-effctor"/>
</dbReference>
<reference evidence="9 10" key="1">
    <citation type="submission" date="2017-08" db="EMBL/GenBank/DDBJ databases">
        <title>Complete Genome Sequence of Streptomyces formicae KY5, the formicamycin producer.</title>
        <authorList>
            <person name="Holmes N.A."/>
            <person name="Devine R."/>
            <person name="Qin Z."/>
            <person name="Seipke R.F."/>
            <person name="Wilkinson B."/>
            <person name="Hutchings M.I."/>
        </authorList>
    </citation>
    <scope>NUCLEOTIDE SEQUENCE [LARGE SCALE GENOMIC DNA]</scope>
    <source>
        <strain evidence="9 10">KY5</strain>
    </source>
</reference>
<dbReference type="SMART" id="SM00862">
    <property type="entry name" value="Trans_reg_C"/>
    <property type="match status" value="1"/>
</dbReference>
<feature type="DNA-binding region" description="OmpR/PhoB-type" evidence="6">
    <location>
        <begin position="1"/>
        <end position="92"/>
    </location>
</feature>
<name>A0A291QB55_9ACTN</name>
<dbReference type="Proteomes" id="UP000221011">
    <property type="component" value="Chromosome"/>
</dbReference>
<dbReference type="CDD" id="cd15831">
    <property type="entry name" value="BTAD"/>
    <property type="match status" value="1"/>
</dbReference>
<dbReference type="PANTHER" id="PTHR47691">
    <property type="entry name" value="REGULATOR-RELATED"/>
    <property type="match status" value="1"/>
</dbReference>
<sequence length="1133" mass="123335">MRYGILGATEAYDEQGTPLSVGGPRLRALLAALAMRADRTSAVDALIDEVWADTDDPPADAPAALQALVGRLRRALGRDAVASEPGGYRLVVAPDDVDLHRFERLAREGGALLDRGEPESAARLLRAGLALWRGPALADLPDRSAATRPEARRAEAVRARIEADLLLGHAPDVVPELRELTTAHPYDEPLHALLIRALRDAGRGADALAAYEEVRRTLADGLGADPGAELRALHGELLRLPEGDGAGRAARPGRPEQREWRESPDGRERRDHSDHSDHSDHLEGSERRERPGRSERSGRPGPAERPERHERPERPAWNGNIRTRLTSFVGREPELDAIRSDMHRARLVTLTGPGGSGKTRLAEEAAAGHPKAWLAELAPLDHPEAVPGAVVSALGLRETVLMTSELAAPQDDPVALLVEYCAPRSLLLILDNCEHVIGAAAELAETLLTRCPDLTIVATSREPLGVPGESVRPVEPLPPDPAHRLFTERAAAVRPGFDLAQDAEAVAEICRRLDGLPLAIELAAARLRMLTPRQIADRLDDRFRLLTSGARTVLPRQQTLRAVVDWSWDLLGEAERTVLREVSVFAGGWDLEAADEVCTGPATDLIGALVDKSLIVATPSDEAEGDGMRYRMLETIHEYASERAAETPELLAAAQARHRAYFGGLVAKAEAQLRSAAQLPWIQRLETELDNIRAALQRGLDAGAVGETIQLALNTAWFWWLRNYRREGADWLSRLLRLAPQVTALPEDDPLYWPWMQARLLHLFLVEESRMSGSILTEGAERMEYVAQVRRAFDREGPESARFPGLIWPFTIFFTGGLPKDARPALDRSIANCRTYGGDWELSVVLMFRTHMAVDTPGHLSGVDEDLEELRTLSRRAGDRWLRAQVSSARGEAALARSHYEEARAAFEEALRLAYEVGAFAETSFLMARLAELTYYEGSSAMASKMLDEATAEADRYGVADSRAFVRMLRAMMALDEGDPTLARELCAESRHEAGIGSPPPQVTAVLSGLEAQVVALSEGPDEGLPILVDALRAAVDTQCSEVVVASLVDTAARLLSELGDHVRAVRVLAVATRLRAGYRRPARAAADAKQIEVAARAALGARRYEAEAATGATLTTEDVRAELIASTATDAG</sequence>
<keyword evidence="4 6" id="KW-0238">DNA-binding</keyword>
<protein>
    <submittedName>
        <fullName evidence="9">Signal transduction response regulator / Tetratricopeptide repeat-containing protein</fullName>
    </submittedName>
</protein>
<dbReference type="PANTHER" id="PTHR47691:SF3">
    <property type="entry name" value="HTH-TYPE TRANSCRIPTIONAL REGULATOR RV0890C-RELATED"/>
    <property type="match status" value="1"/>
</dbReference>
<dbReference type="GO" id="GO:0000160">
    <property type="term" value="P:phosphorelay signal transduction system"/>
    <property type="evidence" value="ECO:0007669"/>
    <property type="project" value="UniProtKB-KW"/>
</dbReference>
<keyword evidence="3" id="KW-0805">Transcription regulation</keyword>
<gene>
    <name evidence="9" type="ORF">KY5_3854c</name>
</gene>
<dbReference type="EMBL" id="CP022685">
    <property type="protein sequence ID" value="ATL28872.1"/>
    <property type="molecule type" value="Genomic_DNA"/>
</dbReference>
<dbReference type="RefSeq" id="WP_234362789.1">
    <property type="nucleotide sequence ID" value="NZ_CP022685.1"/>
</dbReference>
<dbReference type="Gene3D" id="1.25.40.10">
    <property type="entry name" value="Tetratricopeptide repeat domain"/>
    <property type="match status" value="2"/>
</dbReference>
<dbReference type="InterPro" id="IPR005158">
    <property type="entry name" value="BTAD"/>
</dbReference>
<dbReference type="InterPro" id="IPR027417">
    <property type="entry name" value="P-loop_NTPase"/>
</dbReference>
<evidence type="ECO:0000256" key="7">
    <source>
        <dbReference type="SAM" id="MobiDB-lite"/>
    </source>
</evidence>
<feature type="domain" description="OmpR/PhoB-type" evidence="8">
    <location>
        <begin position="1"/>
        <end position="92"/>
    </location>
</feature>
<dbReference type="GO" id="GO:0003677">
    <property type="term" value="F:DNA binding"/>
    <property type="evidence" value="ECO:0007669"/>
    <property type="project" value="UniProtKB-UniRule"/>
</dbReference>
<dbReference type="KEGG" id="sfk:KY5_3854c"/>
<dbReference type="SUPFAM" id="SSF52540">
    <property type="entry name" value="P-loop containing nucleoside triphosphate hydrolases"/>
    <property type="match status" value="1"/>
</dbReference>
<dbReference type="GO" id="GO:0006355">
    <property type="term" value="P:regulation of DNA-templated transcription"/>
    <property type="evidence" value="ECO:0007669"/>
    <property type="project" value="InterPro"/>
</dbReference>
<evidence type="ECO:0000313" key="10">
    <source>
        <dbReference type="Proteomes" id="UP000221011"/>
    </source>
</evidence>
<accession>A0A291QB55</accession>
<keyword evidence="5" id="KW-0804">Transcription</keyword>
<keyword evidence="2" id="KW-0902">Two-component regulatory system</keyword>
<dbReference type="InterPro" id="IPR001867">
    <property type="entry name" value="OmpR/PhoB-type_DNA-bd"/>
</dbReference>
<dbReference type="SUPFAM" id="SSF48452">
    <property type="entry name" value="TPR-like"/>
    <property type="match status" value="2"/>
</dbReference>
<organism evidence="9 10">
    <name type="scientific">Streptomyces formicae</name>
    <dbReference type="NCBI Taxonomy" id="1616117"/>
    <lineage>
        <taxon>Bacteria</taxon>
        <taxon>Bacillati</taxon>
        <taxon>Actinomycetota</taxon>
        <taxon>Actinomycetes</taxon>
        <taxon>Kitasatosporales</taxon>
        <taxon>Streptomycetaceae</taxon>
        <taxon>Streptomyces</taxon>
    </lineage>
</organism>
<evidence type="ECO:0000256" key="5">
    <source>
        <dbReference type="ARBA" id="ARBA00023163"/>
    </source>
</evidence>
<evidence type="ECO:0000256" key="1">
    <source>
        <dbReference type="ARBA" id="ARBA00005820"/>
    </source>
</evidence>
<evidence type="ECO:0000256" key="6">
    <source>
        <dbReference type="PROSITE-ProRule" id="PRU01091"/>
    </source>
</evidence>
<dbReference type="Gene3D" id="3.40.50.300">
    <property type="entry name" value="P-loop containing nucleotide triphosphate hydrolases"/>
    <property type="match status" value="1"/>
</dbReference>
<feature type="compositionally biased region" description="Basic and acidic residues" evidence="7">
    <location>
        <begin position="253"/>
        <end position="314"/>
    </location>
</feature>
<evidence type="ECO:0000313" key="9">
    <source>
        <dbReference type="EMBL" id="ATL28872.1"/>
    </source>
</evidence>
<dbReference type="AlphaFoldDB" id="A0A291QB55"/>
<dbReference type="PROSITE" id="PS51755">
    <property type="entry name" value="OMPR_PHOB"/>
    <property type="match status" value="1"/>
</dbReference>